<comment type="similarity">
    <text evidence="2">Belongs to the GSP J family.</text>
</comment>
<dbReference type="Pfam" id="PF11612">
    <property type="entry name" value="T2SSJ"/>
    <property type="match status" value="1"/>
</dbReference>
<protein>
    <recommendedName>
        <fullName evidence="3">Type II secretion system protein J</fullName>
    </recommendedName>
</protein>
<evidence type="ECO:0000313" key="11">
    <source>
        <dbReference type="EMBL" id="SKB30090.1"/>
    </source>
</evidence>
<evidence type="ECO:0000256" key="4">
    <source>
        <dbReference type="ARBA" id="ARBA00022475"/>
    </source>
</evidence>
<sequence length="222" mass="22889">MGGARGKSGASTSLVRTGFGDSALGFTLVEMLVALSIFAAIAAMGVGLLRSSVDTQDAVQARLKAMGGVNRLRAVMASDLAQTLPRATRGPSGEPVPAFIGSASGFAFVHGGAGALDAGPRPAVERVAYALVGDEWRRAAQPMLDGAPLGEGDRLAGEVRAAAVRYRDEAGNWSEAWNSGPTDRLPRAVEVRLTRTGRAPLVLLFLTAPVPPVPPGRQAPLP</sequence>
<dbReference type="AlphaFoldDB" id="A0A1T5A563"/>
<feature type="transmembrane region" description="Helical" evidence="10">
    <location>
        <begin position="23"/>
        <end position="49"/>
    </location>
</feature>
<dbReference type="GO" id="GO:0015628">
    <property type="term" value="P:protein secretion by the type II secretion system"/>
    <property type="evidence" value="ECO:0007669"/>
    <property type="project" value="InterPro"/>
</dbReference>
<keyword evidence="8 10" id="KW-1133">Transmembrane helix</keyword>
<keyword evidence="7 10" id="KW-0812">Transmembrane</keyword>
<evidence type="ECO:0000256" key="5">
    <source>
        <dbReference type="ARBA" id="ARBA00022481"/>
    </source>
</evidence>
<dbReference type="NCBIfam" id="TIGR02532">
    <property type="entry name" value="IV_pilin_GFxxxE"/>
    <property type="match status" value="1"/>
</dbReference>
<proteinExistence type="inferred from homology"/>
<gene>
    <name evidence="11" type="ORF">SAMN06295937_1002230</name>
</gene>
<dbReference type="PANTHER" id="PTHR39583:SF2">
    <property type="entry name" value="TYPE II SECRETION SYSTEM PROTEIN J"/>
    <property type="match status" value="1"/>
</dbReference>
<organism evidence="11 12">
    <name type="scientific">Sphingopyxis flava</name>
    <dbReference type="NCBI Taxonomy" id="1507287"/>
    <lineage>
        <taxon>Bacteria</taxon>
        <taxon>Pseudomonadati</taxon>
        <taxon>Pseudomonadota</taxon>
        <taxon>Alphaproteobacteria</taxon>
        <taxon>Sphingomonadales</taxon>
        <taxon>Sphingomonadaceae</taxon>
        <taxon>Sphingopyxis</taxon>
    </lineage>
</organism>
<evidence type="ECO:0000256" key="10">
    <source>
        <dbReference type="SAM" id="Phobius"/>
    </source>
</evidence>
<dbReference type="GO" id="GO:0015627">
    <property type="term" value="C:type II protein secretion system complex"/>
    <property type="evidence" value="ECO:0007669"/>
    <property type="project" value="InterPro"/>
</dbReference>
<name>A0A1T5A563_9SPHN</name>
<dbReference type="PANTHER" id="PTHR39583">
    <property type="entry name" value="TYPE II SECRETION SYSTEM PROTEIN J-RELATED"/>
    <property type="match status" value="1"/>
</dbReference>
<dbReference type="GO" id="GO:0005886">
    <property type="term" value="C:plasma membrane"/>
    <property type="evidence" value="ECO:0007669"/>
    <property type="project" value="UniProtKB-SubCell"/>
</dbReference>
<keyword evidence="6" id="KW-0997">Cell inner membrane</keyword>
<keyword evidence="4" id="KW-1003">Cell membrane</keyword>
<evidence type="ECO:0000256" key="8">
    <source>
        <dbReference type="ARBA" id="ARBA00022989"/>
    </source>
</evidence>
<accession>A0A1T5A563</accession>
<keyword evidence="12" id="KW-1185">Reference proteome</keyword>
<evidence type="ECO:0000313" key="12">
    <source>
        <dbReference type="Proteomes" id="UP000190044"/>
    </source>
</evidence>
<reference evidence="12" key="1">
    <citation type="submission" date="2017-02" db="EMBL/GenBank/DDBJ databases">
        <authorList>
            <person name="Varghese N."/>
            <person name="Submissions S."/>
        </authorList>
    </citation>
    <scope>NUCLEOTIDE SEQUENCE [LARGE SCALE GENOMIC DNA]</scope>
    <source>
        <strain evidence="12">R11H</strain>
    </source>
</reference>
<dbReference type="SUPFAM" id="SSF54523">
    <property type="entry name" value="Pili subunits"/>
    <property type="match status" value="1"/>
</dbReference>
<evidence type="ECO:0000256" key="6">
    <source>
        <dbReference type="ARBA" id="ARBA00022519"/>
    </source>
</evidence>
<dbReference type="InterPro" id="IPR012902">
    <property type="entry name" value="N_methyl_site"/>
</dbReference>
<evidence type="ECO:0000256" key="3">
    <source>
        <dbReference type="ARBA" id="ARBA00021539"/>
    </source>
</evidence>
<evidence type="ECO:0000256" key="1">
    <source>
        <dbReference type="ARBA" id="ARBA00004377"/>
    </source>
</evidence>
<dbReference type="Gene3D" id="2.10.70.20">
    <property type="entry name" value="gspk-gspi-gspj complex like domains"/>
    <property type="match status" value="1"/>
</dbReference>
<keyword evidence="5" id="KW-0488">Methylation</keyword>
<dbReference type="EMBL" id="FUYP01000002">
    <property type="protein sequence ID" value="SKB30090.1"/>
    <property type="molecule type" value="Genomic_DNA"/>
</dbReference>
<evidence type="ECO:0000256" key="7">
    <source>
        <dbReference type="ARBA" id="ARBA00022692"/>
    </source>
</evidence>
<dbReference type="Pfam" id="PF07963">
    <property type="entry name" value="N_methyl"/>
    <property type="match status" value="1"/>
</dbReference>
<dbReference type="RefSeq" id="WP_079637126.1">
    <property type="nucleotide sequence ID" value="NZ_FUYP01000002.1"/>
</dbReference>
<dbReference type="Gene3D" id="3.10.610.10">
    <property type="entry name" value="GSPII I/J protein-like"/>
    <property type="match status" value="1"/>
</dbReference>
<dbReference type="OrthoDB" id="9794345at2"/>
<evidence type="ECO:0000256" key="2">
    <source>
        <dbReference type="ARBA" id="ARBA00011084"/>
    </source>
</evidence>
<evidence type="ECO:0000256" key="9">
    <source>
        <dbReference type="ARBA" id="ARBA00023136"/>
    </source>
</evidence>
<dbReference type="InterPro" id="IPR010055">
    <property type="entry name" value="T2SS_protein-GspJ"/>
</dbReference>
<keyword evidence="9 10" id="KW-0472">Membrane</keyword>
<comment type="subcellular location">
    <subcellularLocation>
        <location evidence="1">Cell inner membrane</location>
        <topology evidence="1">Single-pass membrane protein</topology>
    </subcellularLocation>
</comment>
<dbReference type="InterPro" id="IPR045584">
    <property type="entry name" value="Pilin-like"/>
</dbReference>
<dbReference type="Proteomes" id="UP000190044">
    <property type="component" value="Unassembled WGS sequence"/>
</dbReference>
<dbReference type="InterPro" id="IPR051621">
    <property type="entry name" value="T2SS_protein_J"/>
</dbReference>